<evidence type="ECO:0000313" key="1">
    <source>
        <dbReference type="EMBL" id="CCD16669.1"/>
    </source>
</evidence>
<protein>
    <submittedName>
        <fullName evidence="1">WGS project CAEQ00000000 data, annotated contig 612</fullName>
    </submittedName>
</protein>
<evidence type="ECO:0000313" key="2">
    <source>
        <dbReference type="Proteomes" id="UP000000702"/>
    </source>
</evidence>
<proteinExistence type="predicted"/>
<accession>F9WH80</accession>
<dbReference type="AlphaFoldDB" id="F9WH80"/>
<sequence length="162" mass="18091">MGRELGTLQRGWFTVRGSLISHHSQQNHIPITCKNGTPSHNQSLLGECVSFPPNTHFPPFICDTSSPPINLFSSRNFSQTNPKWQSPGNAFLGGNRNFEREGLLKREGLTIPLSHCTTLSSPHPLSSINELLSSNMFPPTQPASMIENSLLHLFPIFRKMNR</sequence>
<comment type="caution">
    <text evidence="1">The sequence shown here is derived from an EMBL/GenBank/DDBJ whole genome shotgun (WGS) entry which is preliminary data.</text>
</comment>
<reference evidence="1 2" key="2">
    <citation type="journal article" date="2012" name="Proc. Natl. Acad. Sci. U.S.A.">
        <title>Antigenic diversity is generated by distinct evolutionary mechanisms in African trypanosome species.</title>
        <authorList>
            <person name="Jackson A.P."/>
            <person name="Berry A."/>
            <person name="Aslett M."/>
            <person name="Allison H.C."/>
            <person name="Burton P."/>
            <person name="Vavrova-Anderson J."/>
            <person name="Brown R."/>
            <person name="Browne H."/>
            <person name="Corton N."/>
            <person name="Hauser H."/>
            <person name="Gamble J."/>
            <person name="Gilderthorp R."/>
            <person name="Marcello L."/>
            <person name="McQuillan J."/>
            <person name="Otto T.D."/>
            <person name="Quail M.A."/>
            <person name="Sanders M.J."/>
            <person name="van Tonder A."/>
            <person name="Ginger M.L."/>
            <person name="Field M.C."/>
            <person name="Barry J.D."/>
            <person name="Hertz-Fowler C."/>
            <person name="Berriman M."/>
        </authorList>
    </citation>
    <scope>NUCLEOTIDE SEQUENCE [LARGE SCALE GENOMIC DNA]</scope>
    <source>
        <strain evidence="1 2">IL3000</strain>
    </source>
</reference>
<dbReference type="EMBL" id="CAEQ01002394">
    <property type="protein sequence ID" value="CCD16669.1"/>
    <property type="molecule type" value="Genomic_DNA"/>
</dbReference>
<reference evidence="2" key="1">
    <citation type="submission" date="2011-07" db="EMBL/GenBank/DDBJ databases">
        <title>Divergent evolution of antigenic variation in African trypanosomes.</title>
        <authorList>
            <person name="Jackson A.P."/>
            <person name="Berry A."/>
            <person name="Allison H.C."/>
            <person name="Burton P."/>
            <person name="Anderson J."/>
            <person name="Aslett M."/>
            <person name="Brown R."/>
            <person name="Corton N."/>
            <person name="Harris D."/>
            <person name="Hauser H."/>
            <person name="Gamble J."/>
            <person name="Gilderthorp R."/>
            <person name="McQuillan J."/>
            <person name="Quail M.A."/>
            <person name="Sanders M."/>
            <person name="Van Tonder A."/>
            <person name="Ginger M.L."/>
            <person name="Donelson J.E."/>
            <person name="Field M.C."/>
            <person name="Barry J.D."/>
            <person name="Berriman M."/>
            <person name="Hertz-Fowler C."/>
        </authorList>
    </citation>
    <scope>NUCLEOTIDE SEQUENCE [LARGE SCALE GENOMIC DNA]</scope>
    <source>
        <strain evidence="2">IL3000</strain>
    </source>
</reference>
<name>F9WH80_TRYCI</name>
<dbReference type="VEuPathDB" id="TriTrypDB:TcIL3000_0_15760"/>
<gene>
    <name evidence="1" type="ORF">TCIL3000_0_15760</name>
</gene>
<dbReference type="Proteomes" id="UP000000702">
    <property type="component" value="Unassembled WGS sequence"/>
</dbReference>
<keyword evidence="2" id="KW-1185">Reference proteome</keyword>
<organism evidence="1 2">
    <name type="scientific">Trypanosoma congolense (strain IL3000)</name>
    <dbReference type="NCBI Taxonomy" id="1068625"/>
    <lineage>
        <taxon>Eukaryota</taxon>
        <taxon>Discoba</taxon>
        <taxon>Euglenozoa</taxon>
        <taxon>Kinetoplastea</taxon>
        <taxon>Metakinetoplastina</taxon>
        <taxon>Trypanosomatida</taxon>
        <taxon>Trypanosomatidae</taxon>
        <taxon>Trypanosoma</taxon>
        <taxon>Nannomonas</taxon>
    </lineage>
</organism>